<evidence type="ECO:0000313" key="3">
    <source>
        <dbReference type="Proteomes" id="UP000230292"/>
    </source>
</evidence>
<reference evidence="2 3" key="1">
    <citation type="submission" date="2017-09" db="EMBL/GenBank/DDBJ databases">
        <title>Depth-based differentiation of microbial function through sediment-hosted aquifers and enrichment of novel symbionts in the deep terrestrial subsurface.</title>
        <authorList>
            <person name="Probst A.J."/>
            <person name="Ladd B."/>
            <person name="Jarett J.K."/>
            <person name="Geller-Mcgrath D.E."/>
            <person name="Sieber C.M."/>
            <person name="Emerson J.B."/>
            <person name="Anantharaman K."/>
            <person name="Thomas B.C."/>
            <person name="Malmstrom R."/>
            <person name="Stieglmeier M."/>
            <person name="Klingl A."/>
            <person name="Woyke T."/>
            <person name="Ryan C.M."/>
            <person name="Banfield J.F."/>
        </authorList>
    </citation>
    <scope>NUCLEOTIDE SEQUENCE [LARGE SCALE GENOMIC DNA]</scope>
    <source>
        <strain evidence="2">CG15_BIG_FIL_POST_REV_8_21_14_020_45_12</strain>
    </source>
</reference>
<name>A0A2M7H3D3_9BACT</name>
<gene>
    <name evidence="2" type="ORF">COW24_03550</name>
</gene>
<dbReference type="AlphaFoldDB" id="A0A2M7H3D3"/>
<accession>A0A2M7H3D3</accession>
<keyword evidence="1" id="KW-0472">Membrane</keyword>
<dbReference type="EMBL" id="PFGC01000041">
    <property type="protein sequence ID" value="PIW36733.1"/>
    <property type="molecule type" value="Genomic_DNA"/>
</dbReference>
<comment type="caution">
    <text evidence="2">The sequence shown here is derived from an EMBL/GenBank/DDBJ whole genome shotgun (WGS) entry which is preliminary data.</text>
</comment>
<evidence type="ECO:0000313" key="2">
    <source>
        <dbReference type="EMBL" id="PIW36733.1"/>
    </source>
</evidence>
<dbReference type="Proteomes" id="UP000230292">
    <property type="component" value="Unassembled WGS sequence"/>
</dbReference>
<keyword evidence="1" id="KW-1133">Transmembrane helix</keyword>
<feature type="transmembrane region" description="Helical" evidence="1">
    <location>
        <begin position="12"/>
        <end position="32"/>
    </location>
</feature>
<evidence type="ECO:0000256" key="1">
    <source>
        <dbReference type="SAM" id="Phobius"/>
    </source>
</evidence>
<sequence length="503" mass="56912">MKQSFLRHLQPVWIVKAIIFCVPLVIVAWLTVDYLSIFGNLSITYNFSGESARVKEFTPAGRALDREQNLRTGETYQRIVGEPVYMNVTVPRSYDDVSVTLDYQNDGQPYTEFGLVTSEEPLSVRLQSLDIGIINQAINEGWSQIESDGVTLLQRQSEFESVADFVDQTPEDQGIGVYRYRLSYRYTDSSYVASPQKQVIDRVLRGGHEFWTYIDKETLHAEFDLTDINRDFNEDPISIQVYRVNTIIHEELLPDDGDALASAVATDRGTLTVDLAGLEAGLYRIVVNVDDDILISQIRTDQERFVARDKVFLVNNSEYAEAVAGLDTGPTTLYLQGTELMMQTDHTSGLQVPTIAGEPLHIDKLHVPYWWESQDEVEPLFRELITPKNDLLVRTSGLIAFSEDAFFDADYQIEQISGSTALEDLDYIIFKEYTAPVADRGGYLQTIPLSLDGVVGDRKELKFILSAPGIERNGHEIKVREVKFDFHRADLWTKLKSRFGGSS</sequence>
<protein>
    <submittedName>
        <fullName evidence="2">Uncharacterized protein</fullName>
    </submittedName>
</protein>
<proteinExistence type="predicted"/>
<organism evidence="2 3">
    <name type="scientific">Candidatus Kerfeldbacteria bacterium CG15_BIG_FIL_POST_REV_8_21_14_020_45_12</name>
    <dbReference type="NCBI Taxonomy" id="2014247"/>
    <lineage>
        <taxon>Bacteria</taxon>
        <taxon>Candidatus Kerfeldiibacteriota</taxon>
    </lineage>
</organism>
<keyword evidence="1" id="KW-0812">Transmembrane</keyword>